<keyword evidence="4" id="KW-0540">Nuclease</keyword>
<dbReference type="GO" id="GO:0005634">
    <property type="term" value="C:nucleus"/>
    <property type="evidence" value="ECO:0007669"/>
    <property type="project" value="UniProtKB-SubCell"/>
</dbReference>
<dbReference type="RefSeq" id="NP_001121305.2">
    <property type="nucleotide sequence ID" value="NM_001127833.1"/>
</dbReference>
<dbReference type="InterPro" id="IPR027806">
    <property type="entry name" value="HARBI1_dom"/>
</dbReference>
<keyword evidence="7" id="KW-0539">Nucleus</keyword>
<accession>A0A8J0QAW5</accession>
<dbReference type="GO" id="GO:0046872">
    <property type="term" value="F:metal ion binding"/>
    <property type="evidence" value="ECO:0007669"/>
    <property type="project" value="UniProtKB-KW"/>
</dbReference>
<evidence type="ECO:0000256" key="7">
    <source>
        <dbReference type="ARBA" id="ARBA00023242"/>
    </source>
</evidence>
<dbReference type="KEGG" id="xla:100158389"/>
<gene>
    <name evidence="10" type="primary">LOC100158389</name>
</gene>
<keyword evidence="5" id="KW-0479">Metal-binding</keyword>
<evidence type="ECO:0000256" key="3">
    <source>
        <dbReference type="ARBA" id="ARBA00006958"/>
    </source>
</evidence>
<dbReference type="PANTHER" id="PTHR22930:SF284">
    <property type="entry name" value="DDE TNP4 DOMAIN-CONTAINING PROTEIN"/>
    <property type="match status" value="1"/>
</dbReference>
<comment type="subcellular location">
    <subcellularLocation>
        <location evidence="2">Nucleus</location>
    </subcellularLocation>
</comment>
<evidence type="ECO:0000256" key="5">
    <source>
        <dbReference type="ARBA" id="ARBA00022723"/>
    </source>
</evidence>
<keyword evidence="6" id="KW-0378">Hydrolase</keyword>
<comment type="similarity">
    <text evidence="3">Belongs to the HARBI1 family.</text>
</comment>
<evidence type="ECO:0000313" key="10">
    <source>
        <dbReference type="RefSeq" id="NP_001121305.2"/>
    </source>
</evidence>
<reference evidence="10" key="2">
    <citation type="submission" date="2025-08" db="UniProtKB">
        <authorList>
            <consortium name="RefSeq"/>
        </authorList>
    </citation>
    <scope>IDENTIFICATION</scope>
</reference>
<feature type="domain" description="DDE Tnp4" evidence="8">
    <location>
        <begin position="175"/>
        <end position="335"/>
    </location>
</feature>
<dbReference type="GO" id="GO:0016787">
    <property type="term" value="F:hydrolase activity"/>
    <property type="evidence" value="ECO:0007669"/>
    <property type="project" value="UniProtKB-KW"/>
</dbReference>
<dbReference type="GeneID" id="100158389"/>
<sequence length="416" mass="47122">MASFMSPKQRAALAIILLTSIQKKKKKRSVRSKRWLVNHEQLSHTGPLNELRERNPDDFKNRLRMSDSSFETLLQAVAPLIAKQDTCMRQAIPAEQRLIATLQFLATGRSLEDLKIPIGISAQSLGHIIPETCNAIFEALKTAYLKFPSTEAEWKATARHFEEFWNFPNCGGAIVGKHVRIKPPSRSGSYFTNYKGYNSIVLLAIVNAKYEFLMVDVGKNGRVSSVESMEQTYFYQRLQNHQLQLPSNSDTSEGMNYVFVTGEEFALHEHILTPFPQKDMSFERRIFNYRLSRARRVADNAFGILSNRFRIFHTAINLSPSKTDSVVLACCVLHNFLCRTSGASYMPATMLDREDTEQSSFIAAEWRLEPNGLLELQDTTLQNATVEAKLSRDRYAAYFNGAGAVEWQAAMVLNGN</sequence>
<keyword evidence="9" id="KW-1185">Reference proteome</keyword>
<reference evidence="10" key="1">
    <citation type="journal article" date="2002" name="Dev. Dyn.">
        <title>Genetic and genomic tools for Xenopus research: The NIH Xenopus initiative.</title>
        <authorList>
            <person name="Klein S.L."/>
            <person name="Strausberg R.L."/>
            <person name="Wagner L."/>
            <person name="Pontius J."/>
            <person name="Clifton S.W."/>
            <person name="Richardson P."/>
        </authorList>
    </citation>
    <scope>NUCLEOTIDE SEQUENCE</scope>
</reference>
<organism evidence="9 10">
    <name type="scientific">Xenopus laevis</name>
    <name type="common">African clawed frog</name>
    <dbReference type="NCBI Taxonomy" id="8355"/>
    <lineage>
        <taxon>Eukaryota</taxon>
        <taxon>Metazoa</taxon>
        <taxon>Chordata</taxon>
        <taxon>Craniata</taxon>
        <taxon>Vertebrata</taxon>
        <taxon>Euteleostomi</taxon>
        <taxon>Amphibia</taxon>
        <taxon>Batrachia</taxon>
        <taxon>Anura</taxon>
        <taxon>Pipoidea</taxon>
        <taxon>Pipidae</taxon>
        <taxon>Xenopodinae</taxon>
        <taxon>Xenopus</taxon>
        <taxon>Xenopus</taxon>
    </lineage>
</organism>
<dbReference type="AlphaFoldDB" id="A0A8J0QAW5"/>
<evidence type="ECO:0000259" key="8">
    <source>
        <dbReference type="Pfam" id="PF13359"/>
    </source>
</evidence>
<dbReference type="InterPro" id="IPR045249">
    <property type="entry name" value="HARBI1-like"/>
</dbReference>
<protein>
    <submittedName>
        <fullName evidence="10">Uncharacterized protein LOC100158389</fullName>
    </submittedName>
</protein>
<evidence type="ECO:0000256" key="6">
    <source>
        <dbReference type="ARBA" id="ARBA00022801"/>
    </source>
</evidence>
<dbReference type="OrthoDB" id="1912480at2759"/>
<comment type="cofactor">
    <cofactor evidence="1">
        <name>a divalent metal cation</name>
        <dbReference type="ChEBI" id="CHEBI:60240"/>
    </cofactor>
</comment>
<evidence type="ECO:0000256" key="4">
    <source>
        <dbReference type="ARBA" id="ARBA00022722"/>
    </source>
</evidence>
<evidence type="ECO:0000256" key="2">
    <source>
        <dbReference type="ARBA" id="ARBA00004123"/>
    </source>
</evidence>
<dbReference type="PANTHER" id="PTHR22930">
    <property type="match status" value="1"/>
</dbReference>
<name>A0A8J0QAW5_XENLA</name>
<dbReference type="Pfam" id="PF13359">
    <property type="entry name" value="DDE_Tnp_4"/>
    <property type="match status" value="1"/>
</dbReference>
<dbReference type="Proteomes" id="UP000186698">
    <property type="component" value="Chromosome 2L"/>
</dbReference>
<proteinExistence type="inferred from homology"/>
<evidence type="ECO:0000256" key="1">
    <source>
        <dbReference type="ARBA" id="ARBA00001968"/>
    </source>
</evidence>
<dbReference type="GO" id="GO:0004518">
    <property type="term" value="F:nuclease activity"/>
    <property type="evidence" value="ECO:0007669"/>
    <property type="project" value="UniProtKB-KW"/>
</dbReference>
<evidence type="ECO:0000313" key="9">
    <source>
        <dbReference type="Proteomes" id="UP000186698"/>
    </source>
</evidence>